<gene>
    <name evidence="6" type="primary">gdhI</name>
    <name evidence="6" type="ORF">LAUMK42_04866</name>
</gene>
<evidence type="ECO:0000313" key="6">
    <source>
        <dbReference type="EMBL" id="VAZ86023.1"/>
    </source>
</evidence>
<dbReference type="SMART" id="SM00822">
    <property type="entry name" value="PKS_KR"/>
    <property type="match status" value="1"/>
</dbReference>
<dbReference type="Pfam" id="PF00106">
    <property type="entry name" value="adh_short"/>
    <property type="match status" value="1"/>
</dbReference>
<keyword evidence="3" id="KW-0520">NAD</keyword>
<dbReference type="EMBL" id="UPHL01000139">
    <property type="protein sequence ID" value="VAZ86023.1"/>
    <property type="molecule type" value="Genomic_DNA"/>
</dbReference>
<dbReference type="GO" id="GO:0047936">
    <property type="term" value="F:glucose 1-dehydrogenase [NAD(P)+] activity"/>
    <property type="evidence" value="ECO:0007669"/>
    <property type="project" value="UniProtKB-EC"/>
</dbReference>
<dbReference type="CDD" id="cd05233">
    <property type="entry name" value="SDR_c"/>
    <property type="match status" value="1"/>
</dbReference>
<dbReference type="InterPro" id="IPR002347">
    <property type="entry name" value="SDR_fam"/>
</dbReference>
<dbReference type="SUPFAM" id="SSF51735">
    <property type="entry name" value="NAD(P)-binding Rossmann-fold domains"/>
    <property type="match status" value="1"/>
</dbReference>
<comment type="similarity">
    <text evidence="1 4">Belongs to the short-chain dehydrogenases/reductases (SDR) family.</text>
</comment>
<dbReference type="AlphaFoldDB" id="A0AB38UZX9"/>
<dbReference type="Gene3D" id="3.40.50.720">
    <property type="entry name" value="NAD(P)-binding Rossmann-like Domain"/>
    <property type="match status" value="1"/>
</dbReference>
<dbReference type="PRINTS" id="PR00081">
    <property type="entry name" value="GDHRDH"/>
</dbReference>
<proteinExistence type="inferred from homology"/>
<sequence length="273" mass="28102">MTDYAEWSEAMERLHGQRILVTGAASGIGQATALRLLDEGAAVVGSDIAADGLATTAARAAEAGTGGTFTTCEMNVAHERSVIEGVRRAVETLGGLDSLVNAAGMLRAGHTHQTGIEQWNQIIAVNLTGTFLVVREALPALLANQRSTIVNFSSTSAAFAHPYMAAYAASKGGVQAFTHSLAVEYAKRGLRAVCVAPGSIKSGITDATGGYLPQDADWSLFTRLLPVLPTTETSSGAGMADPSVVAGVIAMLVSQDGAFITGTEIRIDGGTHA</sequence>
<evidence type="ECO:0000256" key="2">
    <source>
        <dbReference type="ARBA" id="ARBA00023002"/>
    </source>
</evidence>
<evidence type="ECO:0000256" key="4">
    <source>
        <dbReference type="RuleBase" id="RU000363"/>
    </source>
</evidence>
<keyword evidence="2 6" id="KW-0560">Oxidoreductase</keyword>
<protein>
    <submittedName>
        <fullName evidence="6">Glucose 1-dehydrogenase 1</fullName>
        <ecNumber evidence="6">1.1.1.47</ecNumber>
    </submittedName>
</protein>
<dbReference type="Proteomes" id="UP000279331">
    <property type="component" value="Unassembled WGS sequence"/>
</dbReference>
<dbReference type="InterPro" id="IPR057326">
    <property type="entry name" value="KR_dom"/>
</dbReference>
<dbReference type="PROSITE" id="PS00061">
    <property type="entry name" value="ADH_SHORT"/>
    <property type="match status" value="1"/>
</dbReference>
<dbReference type="FunFam" id="3.40.50.720:FF:000084">
    <property type="entry name" value="Short-chain dehydrogenase reductase"/>
    <property type="match status" value="1"/>
</dbReference>
<dbReference type="EC" id="1.1.1.47" evidence="6"/>
<dbReference type="PANTHER" id="PTHR24321">
    <property type="entry name" value="DEHYDROGENASES, SHORT CHAIN"/>
    <property type="match status" value="1"/>
</dbReference>
<feature type="domain" description="Ketoreductase" evidence="5">
    <location>
        <begin position="17"/>
        <end position="203"/>
    </location>
</feature>
<name>A0AB38UZX9_9MYCO</name>
<organism evidence="6 7">
    <name type="scientific">Mycobacterium persicum</name>
    <dbReference type="NCBI Taxonomy" id="1487726"/>
    <lineage>
        <taxon>Bacteria</taxon>
        <taxon>Bacillati</taxon>
        <taxon>Actinomycetota</taxon>
        <taxon>Actinomycetes</taxon>
        <taxon>Mycobacteriales</taxon>
        <taxon>Mycobacteriaceae</taxon>
        <taxon>Mycobacterium</taxon>
    </lineage>
</organism>
<evidence type="ECO:0000313" key="7">
    <source>
        <dbReference type="Proteomes" id="UP000279331"/>
    </source>
</evidence>
<evidence type="ECO:0000259" key="5">
    <source>
        <dbReference type="SMART" id="SM00822"/>
    </source>
</evidence>
<comment type="caution">
    <text evidence="6">The sequence shown here is derived from an EMBL/GenBank/DDBJ whole genome shotgun (WGS) entry which is preliminary data.</text>
</comment>
<dbReference type="InterPro" id="IPR020904">
    <property type="entry name" value="Sc_DH/Rdtase_CS"/>
</dbReference>
<dbReference type="PRINTS" id="PR00080">
    <property type="entry name" value="SDRFAMILY"/>
</dbReference>
<dbReference type="PANTHER" id="PTHR24321:SF8">
    <property type="entry name" value="ESTRADIOL 17-BETA-DEHYDROGENASE 8-RELATED"/>
    <property type="match status" value="1"/>
</dbReference>
<accession>A0AB38UZX9</accession>
<evidence type="ECO:0000256" key="1">
    <source>
        <dbReference type="ARBA" id="ARBA00006484"/>
    </source>
</evidence>
<reference evidence="6 7" key="1">
    <citation type="submission" date="2018-09" db="EMBL/GenBank/DDBJ databases">
        <authorList>
            <person name="Tagini F."/>
        </authorList>
    </citation>
    <scope>NUCLEOTIDE SEQUENCE [LARGE SCALE GENOMIC DNA]</scope>
    <source>
        <strain evidence="6 7">MK42</strain>
    </source>
</reference>
<dbReference type="InterPro" id="IPR036291">
    <property type="entry name" value="NAD(P)-bd_dom_sf"/>
</dbReference>
<evidence type="ECO:0000256" key="3">
    <source>
        <dbReference type="ARBA" id="ARBA00023027"/>
    </source>
</evidence>